<dbReference type="EMBL" id="CAJNDS010002304">
    <property type="protein sequence ID" value="CAE7422346.1"/>
    <property type="molecule type" value="Genomic_DNA"/>
</dbReference>
<evidence type="ECO:0000313" key="2">
    <source>
        <dbReference type="EMBL" id="CAE7422346.1"/>
    </source>
</evidence>
<dbReference type="OrthoDB" id="443512at2759"/>
<comment type="caution">
    <text evidence="2">The sequence shown here is derived from an EMBL/GenBank/DDBJ whole genome shotgun (WGS) entry which is preliminary data.</text>
</comment>
<gene>
    <name evidence="2" type="ORF">SNAT2548_LOCUS22966</name>
</gene>
<keyword evidence="3" id="KW-1185">Reference proteome</keyword>
<dbReference type="Proteomes" id="UP000604046">
    <property type="component" value="Unassembled WGS sequence"/>
</dbReference>
<evidence type="ECO:0008006" key="4">
    <source>
        <dbReference type="Google" id="ProtNLM"/>
    </source>
</evidence>
<evidence type="ECO:0000256" key="1">
    <source>
        <dbReference type="SAM" id="MobiDB-lite"/>
    </source>
</evidence>
<protein>
    <recommendedName>
        <fullName evidence="4">Endoplasmic reticulum transmembrane protein</fullName>
    </recommendedName>
</protein>
<dbReference type="AlphaFoldDB" id="A0A812R5C8"/>
<dbReference type="Gene3D" id="1.20.5.110">
    <property type="match status" value="1"/>
</dbReference>
<accession>A0A812R5C8</accession>
<feature type="compositionally biased region" description="Basic and acidic residues" evidence="1">
    <location>
        <begin position="29"/>
        <end position="42"/>
    </location>
</feature>
<sequence length="114" mass="13253">MWRMARPTQSNHTLHMAVLLKRTEKKLAGEAKETQKLKDRMSSQDGPEQAEKLKEELEKWKREAGTLRKQVEAIQKQATNQATEYMRLDTENRSLRSQLADFDILLNGQQKKAS</sequence>
<evidence type="ECO:0000313" key="3">
    <source>
        <dbReference type="Proteomes" id="UP000604046"/>
    </source>
</evidence>
<proteinExistence type="predicted"/>
<feature type="region of interest" description="Disordered" evidence="1">
    <location>
        <begin position="29"/>
        <end position="51"/>
    </location>
</feature>
<reference evidence="2" key="1">
    <citation type="submission" date="2021-02" db="EMBL/GenBank/DDBJ databases">
        <authorList>
            <person name="Dougan E. K."/>
            <person name="Rhodes N."/>
            <person name="Thang M."/>
            <person name="Chan C."/>
        </authorList>
    </citation>
    <scope>NUCLEOTIDE SEQUENCE</scope>
</reference>
<name>A0A812R5C8_9DINO</name>
<organism evidence="2 3">
    <name type="scientific">Symbiodinium natans</name>
    <dbReference type="NCBI Taxonomy" id="878477"/>
    <lineage>
        <taxon>Eukaryota</taxon>
        <taxon>Sar</taxon>
        <taxon>Alveolata</taxon>
        <taxon>Dinophyceae</taxon>
        <taxon>Suessiales</taxon>
        <taxon>Symbiodiniaceae</taxon>
        <taxon>Symbiodinium</taxon>
    </lineage>
</organism>